<keyword evidence="3" id="KW-1185">Reference proteome</keyword>
<evidence type="ECO:0000313" key="2">
    <source>
        <dbReference type="EMBL" id="MBW0530266.1"/>
    </source>
</evidence>
<protein>
    <submittedName>
        <fullName evidence="2">Uncharacterized protein</fullName>
    </submittedName>
</protein>
<feature type="region of interest" description="Disordered" evidence="1">
    <location>
        <begin position="80"/>
        <end position="149"/>
    </location>
</feature>
<accession>A0A9Q3EXU2</accession>
<dbReference type="AlphaFoldDB" id="A0A9Q3EXU2"/>
<feature type="compositionally biased region" description="Low complexity" evidence="1">
    <location>
        <begin position="118"/>
        <end position="139"/>
    </location>
</feature>
<evidence type="ECO:0000313" key="3">
    <source>
        <dbReference type="Proteomes" id="UP000765509"/>
    </source>
</evidence>
<proteinExistence type="predicted"/>
<dbReference type="Proteomes" id="UP000765509">
    <property type="component" value="Unassembled WGS sequence"/>
</dbReference>
<dbReference type="EMBL" id="AVOT02035841">
    <property type="protein sequence ID" value="MBW0530266.1"/>
    <property type="molecule type" value="Genomic_DNA"/>
</dbReference>
<evidence type="ECO:0000256" key="1">
    <source>
        <dbReference type="SAM" id="MobiDB-lite"/>
    </source>
</evidence>
<gene>
    <name evidence="2" type="ORF">O181_069981</name>
</gene>
<feature type="compositionally biased region" description="Polar residues" evidence="1">
    <location>
        <begin position="85"/>
        <end position="105"/>
    </location>
</feature>
<comment type="caution">
    <text evidence="2">The sequence shown here is derived from an EMBL/GenBank/DDBJ whole genome shotgun (WGS) entry which is preliminary data.</text>
</comment>
<organism evidence="2 3">
    <name type="scientific">Austropuccinia psidii MF-1</name>
    <dbReference type="NCBI Taxonomy" id="1389203"/>
    <lineage>
        <taxon>Eukaryota</taxon>
        <taxon>Fungi</taxon>
        <taxon>Dikarya</taxon>
        <taxon>Basidiomycota</taxon>
        <taxon>Pucciniomycotina</taxon>
        <taxon>Pucciniomycetes</taxon>
        <taxon>Pucciniales</taxon>
        <taxon>Sphaerophragmiaceae</taxon>
        <taxon>Austropuccinia</taxon>
    </lineage>
</organism>
<sequence>MSILKLFCEPFGYFVISQRLTDLFTGYRQRDFARWTNVVGPIPTSGRPIYSSSEVLIYRINNQDSEASDKLDGEEVEALNPLIGHSSSSSPTQPPAKNSPIQLIPSTPRKFQPILPTVLSSVPHPSPRSSTSRPSLDSPMKPSPITSHHLQKIATFGQDQKKKRGLVSFAIPSHSSVLK</sequence>
<reference evidence="2" key="1">
    <citation type="submission" date="2021-03" db="EMBL/GenBank/DDBJ databases">
        <title>Draft genome sequence of rust myrtle Austropuccinia psidii MF-1, a brazilian biotype.</title>
        <authorList>
            <person name="Quecine M.C."/>
            <person name="Pachon D.M.R."/>
            <person name="Bonatelli M.L."/>
            <person name="Correr F.H."/>
            <person name="Franceschini L.M."/>
            <person name="Leite T.F."/>
            <person name="Margarido G.R.A."/>
            <person name="Almeida C.A."/>
            <person name="Ferrarezi J.A."/>
            <person name="Labate C.A."/>
        </authorList>
    </citation>
    <scope>NUCLEOTIDE SEQUENCE</scope>
    <source>
        <strain evidence="2">MF-1</strain>
    </source>
</reference>
<name>A0A9Q3EXU2_9BASI</name>